<dbReference type="EMBL" id="CASHSV030000823">
    <property type="protein sequence ID" value="CAJ2678425.1"/>
    <property type="molecule type" value="Genomic_DNA"/>
</dbReference>
<dbReference type="Proteomes" id="UP001177021">
    <property type="component" value="Unassembled WGS sequence"/>
</dbReference>
<evidence type="ECO:0000313" key="1">
    <source>
        <dbReference type="EMBL" id="CAJ2678425.1"/>
    </source>
</evidence>
<sequence length="441" mass="49359">MAANVTTTATLSLSFAAKTSSSLLATSSSNSSFSKRFISFSVLPYPSFSLRTSNPRAVFNEQTPIVQQQPNDVVSVPEEQPLKLRNTTELYVSNLPRTYDTQHLLNMFTPHGTVLSAQVCRNVETGESKGSAYVKMGSYNAAKNAAAALDGLDVEGRQMHVKFSVQMNIKKNFVETLNATPLRTIFYERPRKAYVGNLAKSATPEDLRHLFGKAAEMEVVAVPSLPKQSHLYTAADEVINSLLDLQLEKWGLPPFADWVERTLPVDPWYIGGPVIKGFGRGSKVLGIPTANLSTKECSDLLAQYPSGVYFGWAGLSTRGIFKMVMSIGWNPYFSNKEKTIEPWLLHEFTEDFYGEELRLVMVGYIRPEVLIPIIFLHRARLVLHLLSFCKIGHCALQFNFPSLESLIAKIHEDRRIAERALDLPLYSSYKNLYNYTNSPQL</sequence>
<gene>
    <name evidence="1" type="ORF">MILVUS5_LOCUS40713</name>
</gene>
<keyword evidence="2" id="KW-1185">Reference proteome</keyword>
<proteinExistence type="predicted"/>
<accession>A0ACB0MD07</accession>
<evidence type="ECO:0000313" key="2">
    <source>
        <dbReference type="Proteomes" id="UP001177021"/>
    </source>
</evidence>
<name>A0ACB0MD07_TRIPR</name>
<protein>
    <submittedName>
        <fullName evidence="1">Uncharacterized protein</fullName>
    </submittedName>
</protein>
<comment type="caution">
    <text evidence="1">The sequence shown here is derived from an EMBL/GenBank/DDBJ whole genome shotgun (WGS) entry which is preliminary data.</text>
</comment>
<reference evidence="1" key="1">
    <citation type="submission" date="2023-10" db="EMBL/GenBank/DDBJ databases">
        <authorList>
            <person name="Rodriguez Cubillos JULIANA M."/>
            <person name="De Vega J."/>
        </authorList>
    </citation>
    <scope>NUCLEOTIDE SEQUENCE</scope>
</reference>
<organism evidence="1 2">
    <name type="scientific">Trifolium pratense</name>
    <name type="common">Red clover</name>
    <dbReference type="NCBI Taxonomy" id="57577"/>
    <lineage>
        <taxon>Eukaryota</taxon>
        <taxon>Viridiplantae</taxon>
        <taxon>Streptophyta</taxon>
        <taxon>Embryophyta</taxon>
        <taxon>Tracheophyta</taxon>
        <taxon>Spermatophyta</taxon>
        <taxon>Magnoliopsida</taxon>
        <taxon>eudicotyledons</taxon>
        <taxon>Gunneridae</taxon>
        <taxon>Pentapetalae</taxon>
        <taxon>rosids</taxon>
        <taxon>fabids</taxon>
        <taxon>Fabales</taxon>
        <taxon>Fabaceae</taxon>
        <taxon>Papilionoideae</taxon>
        <taxon>50 kb inversion clade</taxon>
        <taxon>NPAAA clade</taxon>
        <taxon>Hologalegina</taxon>
        <taxon>IRL clade</taxon>
        <taxon>Trifolieae</taxon>
        <taxon>Trifolium</taxon>
    </lineage>
</organism>